<reference evidence="1" key="1">
    <citation type="journal article" date="2012" name="BMC Biol.">
        <title>Comprehensive microarray-based analysis for stage-specific larval camouflage pattern-associated genes in the swallowtail butterfly, Papilio xuthus.</title>
        <authorList>
            <person name="Futahashi R."/>
            <person name="Shirataki H."/>
            <person name="Narita T."/>
            <person name="Mita K."/>
            <person name="Fujiwara H."/>
        </authorList>
    </citation>
    <scope>NUCLEOTIDE SEQUENCE</scope>
    <source>
        <tissue evidence="1">Epidermis</tissue>
    </source>
</reference>
<proteinExistence type="evidence at transcript level"/>
<dbReference type="EMBL" id="AK402226">
    <property type="protein sequence ID" value="BAM18848.1"/>
    <property type="molecule type" value="mRNA"/>
</dbReference>
<organism evidence="1">
    <name type="scientific">Papilio xuthus</name>
    <name type="common">Asian swallowtail butterfly</name>
    <dbReference type="NCBI Taxonomy" id="66420"/>
    <lineage>
        <taxon>Eukaryota</taxon>
        <taxon>Metazoa</taxon>
        <taxon>Ecdysozoa</taxon>
        <taxon>Arthropoda</taxon>
        <taxon>Hexapoda</taxon>
        <taxon>Insecta</taxon>
        <taxon>Pterygota</taxon>
        <taxon>Neoptera</taxon>
        <taxon>Endopterygota</taxon>
        <taxon>Lepidoptera</taxon>
        <taxon>Glossata</taxon>
        <taxon>Ditrysia</taxon>
        <taxon>Papilionoidea</taxon>
        <taxon>Papilionidae</taxon>
        <taxon>Papilioninae</taxon>
        <taxon>Papilio</taxon>
    </lineage>
</organism>
<dbReference type="AlphaFoldDB" id="I4DLQ8"/>
<accession>I4DLQ8</accession>
<evidence type="ECO:0000313" key="1">
    <source>
        <dbReference type="EMBL" id="BAM18848.1"/>
    </source>
</evidence>
<protein>
    <submittedName>
        <fullName evidence="1">Uncharacterized protein</fullName>
    </submittedName>
</protein>
<sequence length="53" mass="6153">MCQVVQHSCFTVPVKITLKLIFMLFLCPSRFYIFCDRIATAAPLTEFHNFVVL</sequence>
<name>I4DLQ8_PAPXU</name>